<reference evidence="2 3" key="1">
    <citation type="submission" date="2017-10" db="EMBL/GenBank/DDBJ databases">
        <title>Extensive intraspecific genome diversity in a model arbuscular mycorrhizal fungus.</title>
        <authorList>
            <person name="Chen E.C.H."/>
            <person name="Morin E."/>
            <person name="Baudet D."/>
            <person name="Noel J."/>
            <person name="Ndikumana S."/>
            <person name="Charron P."/>
            <person name="St-Onge C."/>
            <person name="Giorgi J."/>
            <person name="Grigoriev I.V."/>
            <person name="Roux C."/>
            <person name="Martin F.M."/>
            <person name="Corradi N."/>
        </authorList>
    </citation>
    <scope>NUCLEOTIDE SEQUENCE [LARGE SCALE GENOMIC DNA]</scope>
    <source>
        <strain evidence="2 3">A1</strain>
    </source>
</reference>
<protein>
    <submittedName>
        <fullName evidence="2">Uncharacterized protein</fullName>
    </submittedName>
</protein>
<reference evidence="2 3" key="2">
    <citation type="submission" date="2017-10" db="EMBL/GenBank/DDBJ databases">
        <title>Genome analyses suggest a sexual origin of heterokaryosis in a supposedly ancient asexual fungus.</title>
        <authorList>
            <person name="Corradi N."/>
            <person name="Sedzielewska K."/>
            <person name="Noel J."/>
            <person name="Charron P."/>
            <person name="Farinelli L."/>
            <person name="Marton T."/>
            <person name="Kruger M."/>
            <person name="Pelin A."/>
            <person name="Brachmann A."/>
            <person name="Corradi N."/>
        </authorList>
    </citation>
    <scope>NUCLEOTIDE SEQUENCE [LARGE SCALE GENOMIC DNA]</scope>
    <source>
        <strain evidence="2 3">A1</strain>
    </source>
</reference>
<dbReference type="AlphaFoldDB" id="A0A2N0QK43"/>
<feature type="compositionally biased region" description="Low complexity" evidence="1">
    <location>
        <begin position="1"/>
        <end position="20"/>
    </location>
</feature>
<organism evidence="2 3">
    <name type="scientific">Rhizophagus irregularis</name>
    <dbReference type="NCBI Taxonomy" id="588596"/>
    <lineage>
        <taxon>Eukaryota</taxon>
        <taxon>Fungi</taxon>
        <taxon>Fungi incertae sedis</taxon>
        <taxon>Mucoromycota</taxon>
        <taxon>Glomeromycotina</taxon>
        <taxon>Glomeromycetes</taxon>
        <taxon>Glomerales</taxon>
        <taxon>Glomeraceae</taxon>
        <taxon>Rhizophagus</taxon>
    </lineage>
</organism>
<sequence length="63" mass="7086">KLSKSKSSNISSKSTNIIQNDGDGDETRLLKEKITSMEKEFSGKLNSMEETIKNLINIIQNQK</sequence>
<accession>A0A2N0QK43</accession>
<comment type="caution">
    <text evidence="2">The sequence shown here is derived from an EMBL/GenBank/DDBJ whole genome shotgun (WGS) entry which is preliminary data.</text>
</comment>
<feature type="non-terminal residue" evidence="2">
    <location>
        <position position="1"/>
    </location>
</feature>
<proteinExistence type="predicted"/>
<dbReference type="VEuPathDB" id="FungiDB:RhiirA1_483810"/>
<name>A0A2N0QK43_9GLOM</name>
<gene>
    <name evidence="2" type="ORF">RhiirA1_483810</name>
</gene>
<feature type="region of interest" description="Disordered" evidence="1">
    <location>
        <begin position="1"/>
        <end position="24"/>
    </location>
</feature>
<dbReference type="EMBL" id="LLXH01007700">
    <property type="protein sequence ID" value="PKC51406.1"/>
    <property type="molecule type" value="Genomic_DNA"/>
</dbReference>
<evidence type="ECO:0000256" key="1">
    <source>
        <dbReference type="SAM" id="MobiDB-lite"/>
    </source>
</evidence>
<evidence type="ECO:0000313" key="2">
    <source>
        <dbReference type="EMBL" id="PKC51406.1"/>
    </source>
</evidence>
<evidence type="ECO:0000313" key="3">
    <source>
        <dbReference type="Proteomes" id="UP000232688"/>
    </source>
</evidence>
<dbReference type="Proteomes" id="UP000232688">
    <property type="component" value="Unassembled WGS sequence"/>
</dbReference>